<dbReference type="GO" id="GO:0016787">
    <property type="term" value="F:hydrolase activity"/>
    <property type="evidence" value="ECO:0007669"/>
    <property type="project" value="UniProtKB-KW"/>
</dbReference>
<dbReference type="PANTHER" id="PTHR12993:SF11">
    <property type="entry name" value="N-ACETYLGLUCOSAMINYL-PHOSPHATIDYLINOSITOL DE-N-ACETYLASE"/>
    <property type="match status" value="1"/>
</dbReference>
<dbReference type="EMBL" id="CP141059">
    <property type="protein sequence ID" value="WQQ24586.1"/>
    <property type="molecule type" value="Genomic_DNA"/>
</dbReference>
<dbReference type="SUPFAM" id="SSF102588">
    <property type="entry name" value="LmbE-like"/>
    <property type="match status" value="1"/>
</dbReference>
<dbReference type="Proteomes" id="UP001327225">
    <property type="component" value="Chromosome"/>
</dbReference>
<sequence length="254" mass="27153">MRHAEITPPPVSSEDVARLGTVLSVWAHPDDEAYLAGALLASVTDSGQRAVCVTATRGEAADPGAGADERADLAARRTGELEAALGVLGVTEHHWLDLPDGGCADVDAERPVGRVLELLEEVRPDTVVTFGPDGFTGHPDHRAVSRWVDLALARWQRGTTLLHPVVTAEVLGLDRALDEEYGVYELGRPRVVAPDEVRVHLSLADDLLDRKVAALACQESQTAGLISGVGRDRFRNWVSVEMLAAPARARAESG</sequence>
<dbReference type="EC" id="3.5.1.-" evidence="2"/>
<keyword evidence="3" id="KW-1185">Reference proteome</keyword>
<dbReference type="Gene3D" id="3.40.50.10320">
    <property type="entry name" value="LmbE-like"/>
    <property type="match status" value="1"/>
</dbReference>
<keyword evidence="2" id="KW-0378">Hydrolase</keyword>
<dbReference type="InterPro" id="IPR003737">
    <property type="entry name" value="GlcNAc_PI_deacetylase-related"/>
</dbReference>
<dbReference type="PANTHER" id="PTHR12993">
    <property type="entry name" value="N-ACETYLGLUCOSAMINYL-PHOSPHATIDYLINOSITOL DE-N-ACETYLASE-RELATED"/>
    <property type="match status" value="1"/>
</dbReference>
<organism evidence="2 3">
    <name type="scientific">Nocardioides bizhenqiangii</name>
    <dbReference type="NCBI Taxonomy" id="3095076"/>
    <lineage>
        <taxon>Bacteria</taxon>
        <taxon>Bacillati</taxon>
        <taxon>Actinomycetota</taxon>
        <taxon>Actinomycetes</taxon>
        <taxon>Propionibacteriales</taxon>
        <taxon>Nocardioidaceae</taxon>
        <taxon>Nocardioides</taxon>
    </lineage>
</organism>
<name>A0ABZ0ZLF3_9ACTN</name>
<reference evidence="3" key="1">
    <citation type="submission" date="2023-12" db="EMBL/GenBank/DDBJ databases">
        <title>Novel species in genus Nocardioides.</title>
        <authorList>
            <person name="Zhou H."/>
        </authorList>
    </citation>
    <scope>NUCLEOTIDE SEQUENCE [LARGE SCALE GENOMIC DNA]</scope>
    <source>
        <strain evidence="3">HM61</strain>
    </source>
</reference>
<accession>A0ABZ0ZLF3</accession>
<evidence type="ECO:0000313" key="3">
    <source>
        <dbReference type="Proteomes" id="UP001327225"/>
    </source>
</evidence>
<evidence type="ECO:0000313" key="2">
    <source>
        <dbReference type="EMBL" id="WQQ24586.1"/>
    </source>
</evidence>
<evidence type="ECO:0000256" key="1">
    <source>
        <dbReference type="ARBA" id="ARBA00022833"/>
    </source>
</evidence>
<keyword evidence="1" id="KW-0862">Zinc</keyword>
<dbReference type="Pfam" id="PF02585">
    <property type="entry name" value="PIG-L"/>
    <property type="match status" value="1"/>
</dbReference>
<gene>
    <name evidence="2" type="ORF">SHK19_11450</name>
</gene>
<protein>
    <submittedName>
        <fullName evidence="2">PIG-L family deacetylase</fullName>
        <ecNumber evidence="2">3.5.1.-</ecNumber>
    </submittedName>
</protein>
<dbReference type="RefSeq" id="WP_322455092.1">
    <property type="nucleotide sequence ID" value="NZ_CP141059.1"/>
</dbReference>
<proteinExistence type="predicted"/>
<dbReference type="InterPro" id="IPR024078">
    <property type="entry name" value="LmbE-like_dom_sf"/>
</dbReference>